<sequence length="306" mass="35217">MKFSEYQRLNESLDRPAKYNLVRELPNLNVYEFQVDGVYYEIDIQKGIIREPNGMKSMKADVSFKALDGSGYNLTKKDDKTARVVLSTVVDAIFSFVRDNSPAQITYSAFNDADQRDADKRLRLYKIMTKAKLREFPQYDYRNVGREFIVYDVGYQQRVDDFSRRARRPVGFEEHSDHVEVNLSHANAYAFVRAFEVEDGSMISGVLGQGRAVVKAADEIAARLRVNRVVYEMSDREGWLAALQHPIFDYGEGPEEDRTYLVGAFKNFYIVLTSQTSLKIYTDDAAFTKYVNAFDAPWLNPEIMES</sequence>
<protein>
    <submittedName>
        <fullName evidence="1">Uncharacterized protein</fullName>
    </submittedName>
</protein>
<keyword evidence="2" id="KW-1185">Reference proteome</keyword>
<dbReference type="RefSeq" id="YP_009201249.1">
    <property type="nucleotide sequence ID" value="NC_028829.1"/>
</dbReference>
<dbReference type="Proteomes" id="UP000202888">
    <property type="component" value="Segment"/>
</dbReference>
<proteinExistence type="predicted"/>
<name>A0A0D4DBD4_9CAUD</name>
<evidence type="ECO:0000313" key="2">
    <source>
        <dbReference type="Proteomes" id="UP000202888"/>
    </source>
</evidence>
<reference evidence="1 2" key="1">
    <citation type="journal article" date="2016" name="Genom Data">
        <title>Complete genome sequence of a giant Vibrio phage ValKK3 infecting Vibrio alginolyticus.</title>
        <authorList>
            <person name="Lal T.M."/>
            <person name="Sano M."/>
            <person name="Hatai K."/>
            <person name="Ransangan J."/>
        </authorList>
    </citation>
    <scope>NUCLEOTIDE SEQUENCE [LARGE SCALE GENOMIC DNA]</scope>
</reference>
<dbReference type="EMBL" id="KP671755">
    <property type="protein sequence ID" value="AJT60987.1"/>
    <property type="molecule type" value="Genomic_DNA"/>
</dbReference>
<accession>A0A0D4DBD4</accession>
<dbReference type="GeneID" id="26628472"/>
<dbReference type="OrthoDB" id="29777at10239"/>
<dbReference type="KEGG" id="vg:26628472"/>
<evidence type="ECO:0000313" key="1">
    <source>
        <dbReference type="EMBL" id="AJT60987.1"/>
    </source>
</evidence>
<organism evidence="1 2">
    <name type="scientific">Vibrio phage ValKK3</name>
    <dbReference type="NCBI Taxonomy" id="1610855"/>
    <lineage>
        <taxon>Viruses</taxon>
        <taxon>Duplodnaviria</taxon>
        <taxon>Heunggongvirae</taxon>
        <taxon>Uroviricota</taxon>
        <taxon>Caudoviricetes</taxon>
        <taxon>Pantevenvirales</taxon>
        <taxon>Straboviridae</taxon>
        <taxon>Schizotequatrovirus</taxon>
        <taxon>Schizotequatrovirus valkk3</taxon>
    </lineage>
</organism>